<dbReference type="SUPFAM" id="SSF48452">
    <property type="entry name" value="TPR-like"/>
    <property type="match status" value="1"/>
</dbReference>
<feature type="transmembrane region" description="Helical" evidence="5">
    <location>
        <begin position="327"/>
        <end position="344"/>
    </location>
</feature>
<dbReference type="EMBL" id="JAOTEM010000002">
    <property type="protein sequence ID" value="MCU7617437.1"/>
    <property type="molecule type" value="Genomic_DNA"/>
</dbReference>
<keyword evidence="8" id="KW-1185">Reference proteome</keyword>
<dbReference type="PANTHER" id="PTHR24421:SF60">
    <property type="entry name" value="SENSOR HISTIDINE KINASE COMP"/>
    <property type="match status" value="1"/>
</dbReference>
<protein>
    <recommendedName>
        <fullName evidence="9">ATP-binding protein</fullName>
    </recommendedName>
</protein>
<dbReference type="InterPro" id="IPR050482">
    <property type="entry name" value="Sensor_HK_TwoCompSys"/>
</dbReference>
<feature type="repeat" description="TPR" evidence="4">
    <location>
        <begin position="106"/>
        <end position="139"/>
    </location>
</feature>
<dbReference type="Gene3D" id="3.30.565.10">
    <property type="entry name" value="Histidine kinase-like ATPase, C-terminal domain"/>
    <property type="match status" value="1"/>
</dbReference>
<sequence>MKKNHSLFLLLFILTFIACGKEKDKIEADKLYEQGTELYYKKKFDSAFVKFYKSYQQYLNNKQNKDAAVSLIFSSMIQTEKGDYLGSNDNATKAAKLLDKNDENFSSIYNQFGRNHEELKNYKEAIYFYNKAIPFSDNEHAKLVLQNNIGIINLKIKNYPEAVKIFSNATKNKLIKDSIDLGNKIFDNYAYSKFLSNKNYNAEKELKSILSNKLGRKDLSGINASLSHLADFFKNKNQSKSLYYAKAMYENSKKTGSSDDELEALKKMISTEESENIKPLFNKYQGLNDSIQKEINNSKSQFTSVIYDTEQNRINALNSENKVQKQYFLLVFLALVIIIISVWFRKRQIRLKKEKELEVKNTELRYSKKVHDKVANKVYHVMSEVENTENMNKEVLLYKLDGIYQISRDISYEKNDVALEHNFSQHLSQMLKSYSSEIIKVPIIGNEESLWEEVADHSKVEVFYILQELMTNMKKHSKANKVLLDFLLENDLINIVYSDNGIGISEFSPKNGLQNTESRINSIGGTINFDTKTENGLIITLSFPAKN</sequence>
<feature type="signal peptide" evidence="6">
    <location>
        <begin position="1"/>
        <end position="20"/>
    </location>
</feature>
<keyword evidence="1" id="KW-0808">Transferase</keyword>
<keyword evidence="3" id="KW-0902">Two-component regulatory system</keyword>
<evidence type="ECO:0000313" key="8">
    <source>
        <dbReference type="Proteomes" id="UP001208649"/>
    </source>
</evidence>
<feature type="chain" id="PRO_5046546920" description="ATP-binding protein" evidence="6">
    <location>
        <begin position="21"/>
        <end position="547"/>
    </location>
</feature>
<comment type="caution">
    <text evidence="7">The sequence shown here is derived from an EMBL/GenBank/DDBJ whole genome shotgun (WGS) entry which is preliminary data.</text>
</comment>
<dbReference type="PROSITE" id="PS50005">
    <property type="entry name" value="TPR"/>
    <property type="match status" value="1"/>
</dbReference>
<keyword evidence="5" id="KW-0812">Transmembrane</keyword>
<evidence type="ECO:0000256" key="5">
    <source>
        <dbReference type="SAM" id="Phobius"/>
    </source>
</evidence>
<dbReference type="SMART" id="SM00028">
    <property type="entry name" value="TPR"/>
    <property type="match status" value="3"/>
</dbReference>
<dbReference type="PANTHER" id="PTHR24421">
    <property type="entry name" value="NITRATE/NITRITE SENSOR PROTEIN NARX-RELATED"/>
    <property type="match status" value="1"/>
</dbReference>
<evidence type="ECO:0000313" key="7">
    <source>
        <dbReference type="EMBL" id="MCU7617437.1"/>
    </source>
</evidence>
<dbReference type="Gene3D" id="1.25.40.10">
    <property type="entry name" value="Tetratricopeptide repeat domain"/>
    <property type="match status" value="1"/>
</dbReference>
<evidence type="ECO:0008006" key="9">
    <source>
        <dbReference type="Google" id="ProtNLM"/>
    </source>
</evidence>
<name>A0ABT2W5E8_9FLAO</name>
<dbReference type="InterPro" id="IPR019734">
    <property type="entry name" value="TPR_rpt"/>
</dbReference>
<evidence type="ECO:0000256" key="2">
    <source>
        <dbReference type="ARBA" id="ARBA00022777"/>
    </source>
</evidence>
<dbReference type="PROSITE" id="PS51257">
    <property type="entry name" value="PROKAR_LIPOPROTEIN"/>
    <property type="match status" value="1"/>
</dbReference>
<dbReference type="InterPro" id="IPR036890">
    <property type="entry name" value="HATPase_C_sf"/>
</dbReference>
<proteinExistence type="predicted"/>
<dbReference type="RefSeq" id="WP_263002879.1">
    <property type="nucleotide sequence ID" value="NZ_JAOTEM010000002.1"/>
</dbReference>
<gene>
    <name evidence="7" type="ORF">NZ698_09525</name>
</gene>
<keyword evidence="5" id="KW-0472">Membrane</keyword>
<evidence type="ECO:0000256" key="1">
    <source>
        <dbReference type="ARBA" id="ARBA00022679"/>
    </source>
</evidence>
<reference evidence="8" key="1">
    <citation type="submission" date="2023-07" db="EMBL/GenBank/DDBJ databases">
        <title>Chryseobacterium sp. strain PBS4-4 Genome sequencing and assembly.</title>
        <authorList>
            <person name="Jung Y."/>
        </authorList>
    </citation>
    <scope>NUCLEOTIDE SEQUENCE [LARGE SCALE GENOMIC DNA]</scope>
    <source>
        <strain evidence="8">PBS4-4</strain>
    </source>
</reference>
<accession>A0ABT2W5E8</accession>
<keyword evidence="5" id="KW-1133">Transmembrane helix</keyword>
<organism evidence="7 8">
    <name type="scientific">Chryseobacterium edaphi</name>
    <dbReference type="NCBI Taxonomy" id="2976532"/>
    <lineage>
        <taxon>Bacteria</taxon>
        <taxon>Pseudomonadati</taxon>
        <taxon>Bacteroidota</taxon>
        <taxon>Flavobacteriia</taxon>
        <taxon>Flavobacteriales</taxon>
        <taxon>Weeksellaceae</taxon>
        <taxon>Chryseobacterium group</taxon>
        <taxon>Chryseobacterium</taxon>
    </lineage>
</organism>
<keyword evidence="2" id="KW-0418">Kinase</keyword>
<dbReference type="SUPFAM" id="SSF55874">
    <property type="entry name" value="ATPase domain of HSP90 chaperone/DNA topoisomerase II/histidine kinase"/>
    <property type="match status" value="1"/>
</dbReference>
<evidence type="ECO:0000256" key="4">
    <source>
        <dbReference type="PROSITE-ProRule" id="PRU00339"/>
    </source>
</evidence>
<keyword evidence="4" id="KW-0802">TPR repeat</keyword>
<dbReference type="Proteomes" id="UP001208649">
    <property type="component" value="Unassembled WGS sequence"/>
</dbReference>
<dbReference type="InterPro" id="IPR011990">
    <property type="entry name" value="TPR-like_helical_dom_sf"/>
</dbReference>
<evidence type="ECO:0000256" key="6">
    <source>
        <dbReference type="SAM" id="SignalP"/>
    </source>
</evidence>
<evidence type="ECO:0000256" key="3">
    <source>
        <dbReference type="ARBA" id="ARBA00023012"/>
    </source>
</evidence>
<keyword evidence="6" id="KW-0732">Signal</keyword>